<evidence type="ECO:0000256" key="1">
    <source>
        <dbReference type="ARBA" id="ARBA00022729"/>
    </source>
</evidence>
<protein>
    <submittedName>
        <fullName evidence="4">Choice-of-anchor B domain-containing protein</fullName>
    </submittedName>
</protein>
<reference evidence="4 5" key="1">
    <citation type="submission" date="2018-10" db="EMBL/GenBank/DDBJ databases">
        <title>Genomic Encyclopedia of Archaeal and Bacterial Type Strains, Phase II (KMG-II): from individual species to whole genera.</title>
        <authorList>
            <person name="Goeker M."/>
        </authorList>
    </citation>
    <scope>NUCLEOTIDE SEQUENCE [LARGE SCALE GENOMIC DNA]</scope>
    <source>
        <strain evidence="4 5">DSM 23424</strain>
    </source>
</reference>
<dbReference type="InterPro" id="IPR011048">
    <property type="entry name" value="Haem_d1_sf"/>
</dbReference>
<dbReference type="NCBIfam" id="TIGR04183">
    <property type="entry name" value="Por_Secre_tail"/>
    <property type="match status" value="1"/>
</dbReference>
<keyword evidence="1 2" id="KW-0732">Signal</keyword>
<dbReference type="NCBIfam" id="TIGR04312">
    <property type="entry name" value="choice_anch_B"/>
    <property type="match status" value="1"/>
</dbReference>
<sequence length="470" mass="51419">MKPLLSILLACTSFALFAQTPCSNGTAGGFACNDYDLQSQIPLSTMNSTRANDSWGWTDPLDGKEYAIMCLIEGVAFIDISDPVNPVYLGKLPSHGGSSTWRDAKTYGNFAFVVSEDSGHGMQIFDLTKLRDVNNPPVIFNEDAHYSGFGSAHNIVINEETAYAYGVGTTANGGGPHFVNIQDPLNPVNEGGYAAAGYCHDAYVVIYNGPDTDYSGREILFGSNETEVVIIDVTDKTNPQTISTIDYNNLEYTHQGWLTEDHRYFLLGDEQDEINLGLDTRTLVFDFEDLDNPTLSFEHTGETAATDHNGFVKGDTFYLSNNAAGLRVLDISEIGGGTMTEIGYFDTHIENNEAGYNGAWSVYPYFESGNIVISDRTQGFVLVKKSEPLGISEVSASEVIVFPNPASEEIVLQSEAGFINKAVIVDILGNILFSEDVLTSEENRIDISNFSEGIYFLIINNTITKKIIKK</sequence>
<comment type="caution">
    <text evidence="4">The sequence shown here is derived from an EMBL/GenBank/DDBJ whole genome shotgun (WGS) entry which is preliminary data.</text>
</comment>
<dbReference type="RefSeq" id="WP_121905854.1">
    <property type="nucleotide sequence ID" value="NZ_REFC01000011.1"/>
</dbReference>
<evidence type="ECO:0000313" key="5">
    <source>
        <dbReference type="Proteomes" id="UP000271339"/>
    </source>
</evidence>
<dbReference type="PANTHER" id="PTHR38787:SF3">
    <property type="entry name" value="REGULATORY P DOMAIN-CONTAINING PROTEIN"/>
    <property type="match status" value="1"/>
</dbReference>
<dbReference type="GO" id="GO:0005576">
    <property type="term" value="C:extracellular region"/>
    <property type="evidence" value="ECO:0007669"/>
    <property type="project" value="TreeGrafter"/>
</dbReference>
<evidence type="ECO:0000256" key="2">
    <source>
        <dbReference type="SAM" id="SignalP"/>
    </source>
</evidence>
<accession>A0A3L9Z316</accession>
<dbReference type="SUPFAM" id="SSF51004">
    <property type="entry name" value="C-terminal (heme d1) domain of cytochrome cd1-nitrite reductase"/>
    <property type="match status" value="1"/>
</dbReference>
<keyword evidence="5" id="KW-1185">Reference proteome</keyword>
<feature type="signal peptide" evidence="2">
    <location>
        <begin position="1"/>
        <end position="18"/>
    </location>
</feature>
<dbReference type="AlphaFoldDB" id="A0A3L9Z316"/>
<name>A0A3L9Z316_9FLAO</name>
<dbReference type="InterPro" id="IPR027589">
    <property type="entry name" value="Choice_anch_B"/>
</dbReference>
<feature type="chain" id="PRO_5018187227" evidence="2">
    <location>
        <begin position="19"/>
        <end position="470"/>
    </location>
</feature>
<dbReference type="Proteomes" id="UP000271339">
    <property type="component" value="Unassembled WGS sequence"/>
</dbReference>
<dbReference type="PANTHER" id="PTHR38787">
    <property type="entry name" value="REGULATORY P DOMAIN-CONTAINING PROTEIN"/>
    <property type="match status" value="1"/>
</dbReference>
<gene>
    <name evidence="4" type="ORF">BXY75_0232</name>
</gene>
<dbReference type="EMBL" id="REFC01000011">
    <property type="protein sequence ID" value="RMA65819.1"/>
    <property type="molecule type" value="Genomic_DNA"/>
</dbReference>
<dbReference type="PROSITE" id="PS51257">
    <property type="entry name" value="PROKAR_LIPOPROTEIN"/>
    <property type="match status" value="1"/>
</dbReference>
<feature type="domain" description="Secretion system C-terminal sorting" evidence="3">
    <location>
        <begin position="401"/>
        <end position="468"/>
    </location>
</feature>
<proteinExistence type="predicted"/>
<organism evidence="4 5">
    <name type="scientific">Ulvibacter antarcticus</name>
    <dbReference type="NCBI Taxonomy" id="442714"/>
    <lineage>
        <taxon>Bacteria</taxon>
        <taxon>Pseudomonadati</taxon>
        <taxon>Bacteroidota</taxon>
        <taxon>Flavobacteriia</taxon>
        <taxon>Flavobacteriales</taxon>
        <taxon>Flavobacteriaceae</taxon>
        <taxon>Ulvibacter</taxon>
    </lineage>
</organism>
<dbReference type="Pfam" id="PF18962">
    <property type="entry name" value="Por_Secre_tail"/>
    <property type="match status" value="1"/>
</dbReference>
<dbReference type="OrthoDB" id="9815940at2"/>
<dbReference type="InterPro" id="IPR026444">
    <property type="entry name" value="Secre_tail"/>
</dbReference>
<evidence type="ECO:0000313" key="4">
    <source>
        <dbReference type="EMBL" id="RMA65819.1"/>
    </source>
</evidence>
<evidence type="ECO:0000259" key="3">
    <source>
        <dbReference type="Pfam" id="PF18962"/>
    </source>
</evidence>